<sequence length="523" mass="58044">MRARPMHPLEIDGAFATSWDRLVAARGVHADPFDTHAWFASTLHGHHDPLDDIRVVSVLDAADQPRALLPLERIGPDRWGVFSAHRRPRSHVVVHPDEPHGADSIADALARTGVRELRLHRMPSRDPETHRLIAGLRACGYTVDAREKACDMLAGVDGGWAGHRARFRSFDRYAHRFATRVRAQWDLTVDRIGGPGTREHDFDAGFAVYTDLFARSWKGPLQPAAADARRDLIARAARHDWARLYILRVDGVPAAMHLWFRLGDVATWHSTAYDERFAALGIGTVVQWQAQELVLAEPWPAGTRPRLVDLMPTRTPQKLRLAPERPALWDVEAVRDRRLLAITLPARGFARATRMSVEQHLRVRRAKTAPVEPDLVAETVIPPAINPHEGGDKPDPVHEAGLADNRAIALACGYRGTDTVDAGRARGETWWLVGEEPHTLVHLGPDRTVHTVAALGADRTRPHDRQPQDAARSVATALGETLRLYLPDPAGTPGTPLRREPEPVPWPVARTGPTRLTSKGTTR</sequence>
<evidence type="ECO:0000313" key="3">
    <source>
        <dbReference type="EMBL" id="GCD99287.1"/>
    </source>
</evidence>
<comment type="caution">
    <text evidence="3">The sequence shown here is derived from an EMBL/GenBank/DDBJ whole genome shotgun (WGS) entry which is preliminary data.</text>
</comment>
<organism evidence="3 4">
    <name type="scientific">Embleya hyalina</name>
    <dbReference type="NCBI Taxonomy" id="516124"/>
    <lineage>
        <taxon>Bacteria</taxon>
        <taxon>Bacillati</taxon>
        <taxon>Actinomycetota</taxon>
        <taxon>Actinomycetes</taxon>
        <taxon>Kitasatosporales</taxon>
        <taxon>Streptomycetaceae</taxon>
        <taxon>Embleya</taxon>
    </lineage>
</organism>
<dbReference type="Gene3D" id="3.40.630.30">
    <property type="match status" value="1"/>
</dbReference>
<reference evidence="3 4" key="1">
    <citation type="submission" date="2018-12" db="EMBL/GenBank/DDBJ databases">
        <title>Draft genome sequence of Embleya hyalina NBRC 13850T.</title>
        <authorList>
            <person name="Komaki H."/>
            <person name="Hosoyama A."/>
            <person name="Kimura A."/>
            <person name="Ichikawa N."/>
            <person name="Tamura T."/>
        </authorList>
    </citation>
    <scope>NUCLEOTIDE SEQUENCE [LARGE SCALE GENOMIC DNA]</scope>
    <source>
        <strain evidence="3 4">NBRC 13850</strain>
    </source>
</reference>
<gene>
    <name evidence="3" type="ORF">EHYA_07001</name>
</gene>
<dbReference type="EMBL" id="BIFH01000032">
    <property type="protein sequence ID" value="GCD99287.1"/>
    <property type="molecule type" value="Genomic_DNA"/>
</dbReference>
<feature type="domain" description="BioF2-like acetyltransferase" evidence="2">
    <location>
        <begin position="184"/>
        <end position="291"/>
    </location>
</feature>
<dbReference type="Pfam" id="PF13480">
    <property type="entry name" value="Acetyltransf_6"/>
    <property type="match status" value="1"/>
</dbReference>
<evidence type="ECO:0000259" key="2">
    <source>
        <dbReference type="Pfam" id="PF13480"/>
    </source>
</evidence>
<proteinExistence type="predicted"/>
<evidence type="ECO:0000256" key="1">
    <source>
        <dbReference type="SAM" id="MobiDB-lite"/>
    </source>
</evidence>
<protein>
    <recommendedName>
        <fullName evidence="2">BioF2-like acetyltransferase domain-containing protein</fullName>
    </recommendedName>
</protein>
<keyword evidence="4" id="KW-1185">Reference proteome</keyword>
<dbReference type="SUPFAM" id="SSF55729">
    <property type="entry name" value="Acyl-CoA N-acyltransferases (Nat)"/>
    <property type="match status" value="1"/>
</dbReference>
<dbReference type="InterPro" id="IPR038740">
    <property type="entry name" value="BioF2-like_GNAT_dom"/>
</dbReference>
<dbReference type="RefSeq" id="WP_126641102.1">
    <property type="nucleotide sequence ID" value="NZ_BIFH01000032.1"/>
</dbReference>
<dbReference type="AlphaFoldDB" id="A0A401YXD9"/>
<dbReference type="InterPro" id="IPR016181">
    <property type="entry name" value="Acyl_CoA_acyltransferase"/>
</dbReference>
<feature type="region of interest" description="Disordered" evidence="1">
    <location>
        <begin position="485"/>
        <end position="523"/>
    </location>
</feature>
<name>A0A401YXD9_9ACTN</name>
<evidence type="ECO:0000313" key="4">
    <source>
        <dbReference type="Proteomes" id="UP000286931"/>
    </source>
</evidence>
<feature type="compositionally biased region" description="Polar residues" evidence="1">
    <location>
        <begin position="514"/>
        <end position="523"/>
    </location>
</feature>
<dbReference type="Proteomes" id="UP000286931">
    <property type="component" value="Unassembled WGS sequence"/>
</dbReference>
<accession>A0A401YXD9</accession>
<dbReference type="OrthoDB" id="4349922at2"/>